<dbReference type="EMBL" id="JANEYG010000331">
    <property type="protein sequence ID" value="KAJ8910236.1"/>
    <property type="molecule type" value="Genomic_DNA"/>
</dbReference>
<dbReference type="SUPFAM" id="SSF57716">
    <property type="entry name" value="Glucocorticoid receptor-like (DNA-binding domain)"/>
    <property type="match status" value="1"/>
</dbReference>
<accession>A0AAV8V7X8</accession>
<dbReference type="InterPro" id="IPR027805">
    <property type="entry name" value="Transposase_HTH_dom"/>
</dbReference>
<comment type="caution">
    <text evidence="8">The sequence shown here is derived from an EMBL/GenBank/DDBJ whole genome shotgun (WGS) entry which is preliminary data.</text>
</comment>
<organism evidence="8 9">
    <name type="scientific">Exocentrus adspersus</name>
    <dbReference type="NCBI Taxonomy" id="1586481"/>
    <lineage>
        <taxon>Eukaryota</taxon>
        <taxon>Metazoa</taxon>
        <taxon>Ecdysozoa</taxon>
        <taxon>Arthropoda</taxon>
        <taxon>Hexapoda</taxon>
        <taxon>Insecta</taxon>
        <taxon>Pterygota</taxon>
        <taxon>Neoptera</taxon>
        <taxon>Endopterygota</taxon>
        <taxon>Coleoptera</taxon>
        <taxon>Polyphaga</taxon>
        <taxon>Cucujiformia</taxon>
        <taxon>Chrysomeloidea</taxon>
        <taxon>Cerambycidae</taxon>
        <taxon>Lamiinae</taxon>
        <taxon>Acanthocinini</taxon>
        <taxon>Exocentrus</taxon>
    </lineage>
</organism>
<keyword evidence="3 6" id="KW-0863">Zinc-finger</keyword>
<protein>
    <recommendedName>
        <fullName evidence="7">THAP-type domain-containing protein</fullName>
    </recommendedName>
</protein>
<dbReference type="InterPro" id="IPR027806">
    <property type="entry name" value="HARBI1_dom"/>
</dbReference>
<comment type="cofactor">
    <cofactor evidence="1">
        <name>a divalent metal cation</name>
        <dbReference type="ChEBI" id="CHEBI:60240"/>
    </cofactor>
</comment>
<reference evidence="8 9" key="1">
    <citation type="journal article" date="2023" name="Insect Mol. Biol.">
        <title>Genome sequencing provides insights into the evolution of gene families encoding plant cell wall-degrading enzymes in longhorned beetles.</title>
        <authorList>
            <person name="Shin N.R."/>
            <person name="Okamura Y."/>
            <person name="Kirsch R."/>
            <person name="Pauchet Y."/>
        </authorList>
    </citation>
    <scope>NUCLEOTIDE SEQUENCE [LARGE SCALE GENOMIC DNA]</scope>
    <source>
        <strain evidence="8">EAD_L_NR</strain>
    </source>
</reference>
<gene>
    <name evidence="8" type="ORF">NQ315_002560</name>
</gene>
<keyword evidence="2" id="KW-0479">Metal-binding</keyword>
<dbReference type="PANTHER" id="PTHR23080">
    <property type="entry name" value="THAP DOMAIN PROTEIN"/>
    <property type="match status" value="1"/>
</dbReference>
<dbReference type="SMART" id="SM00980">
    <property type="entry name" value="THAP"/>
    <property type="match status" value="1"/>
</dbReference>
<dbReference type="Pfam" id="PF05485">
    <property type="entry name" value="THAP"/>
    <property type="match status" value="1"/>
</dbReference>
<dbReference type="InterPro" id="IPR006612">
    <property type="entry name" value="THAP_Znf"/>
</dbReference>
<evidence type="ECO:0000256" key="6">
    <source>
        <dbReference type="PROSITE-ProRule" id="PRU00309"/>
    </source>
</evidence>
<keyword evidence="5 6" id="KW-0238">DNA-binding</keyword>
<keyword evidence="9" id="KW-1185">Reference proteome</keyword>
<feature type="domain" description="THAP-type" evidence="7">
    <location>
        <begin position="1"/>
        <end position="97"/>
    </location>
</feature>
<dbReference type="Pfam" id="PF13359">
    <property type="entry name" value="DDE_Tnp_4"/>
    <property type="match status" value="1"/>
</dbReference>
<dbReference type="AlphaFoldDB" id="A0AAV8V7X8"/>
<dbReference type="GO" id="GO:0003677">
    <property type="term" value="F:DNA binding"/>
    <property type="evidence" value="ECO:0007669"/>
    <property type="project" value="UniProtKB-UniRule"/>
</dbReference>
<dbReference type="Pfam" id="PF13613">
    <property type="entry name" value="HTH_Tnp_4"/>
    <property type="match status" value="1"/>
</dbReference>
<proteinExistence type="predicted"/>
<evidence type="ECO:0000256" key="3">
    <source>
        <dbReference type="ARBA" id="ARBA00022771"/>
    </source>
</evidence>
<dbReference type="PROSITE" id="PS50950">
    <property type="entry name" value="ZF_THAP"/>
    <property type="match status" value="1"/>
</dbReference>
<evidence type="ECO:0000256" key="5">
    <source>
        <dbReference type="ARBA" id="ARBA00023125"/>
    </source>
</evidence>
<evidence type="ECO:0000256" key="4">
    <source>
        <dbReference type="ARBA" id="ARBA00022833"/>
    </source>
</evidence>
<evidence type="ECO:0000256" key="1">
    <source>
        <dbReference type="ARBA" id="ARBA00001968"/>
    </source>
</evidence>
<evidence type="ECO:0000259" key="7">
    <source>
        <dbReference type="PROSITE" id="PS50950"/>
    </source>
</evidence>
<name>A0AAV8V7X8_9CUCU</name>
<dbReference type="GO" id="GO:0008270">
    <property type="term" value="F:zinc ion binding"/>
    <property type="evidence" value="ECO:0007669"/>
    <property type="project" value="UniProtKB-KW"/>
</dbReference>
<sequence>MPAFCCVVNCGSRGERDPVKFFRIPAIRSFVNKIQLNELSATRRRKWLNAIKRADLTEQKQKYALVCSKHFVTGVESERKPAKLEDVLHPDWVPSVNMGYNVHKSVAKESRYKRWENWTQVGKKQSDLQSERLLNVSDMECSELMDSTVHASKLCQTDLTVEQISQMFLKLAANDKFNDKFVKLTISYKSLEDNDTKTKYYTGLDNYKVFQVVVEAMEPFITVHGNTALPAKEQVLLCLLKLRLNLDYKDIAYRFGISPFSASTYFKNVIRIMRLRLKHLVFWPSREVLMKTMPTCFKESFQDKASVIIDCFEIVMETPANLLAKAQSWSSYKHHQTVKYLIGITPQGSVSFISEGWGGRVSDKFLTEHSEFLDNLLPGDVIIADRGFLIKQFVELFHAQVKIPAFTKGKSQLHPVDLERTRAIAHVRIHVERVIGVLRQKFRILSDKIPMSLINTGEEAILDEILFVSCALFNICPPIVPL</sequence>
<evidence type="ECO:0000313" key="8">
    <source>
        <dbReference type="EMBL" id="KAJ8910236.1"/>
    </source>
</evidence>
<evidence type="ECO:0000313" key="9">
    <source>
        <dbReference type="Proteomes" id="UP001159042"/>
    </source>
</evidence>
<keyword evidence="4" id="KW-0862">Zinc</keyword>
<evidence type="ECO:0000256" key="2">
    <source>
        <dbReference type="ARBA" id="ARBA00022723"/>
    </source>
</evidence>
<dbReference type="Proteomes" id="UP001159042">
    <property type="component" value="Unassembled WGS sequence"/>
</dbReference>